<comment type="caution">
    <text evidence="1">The sequence shown here is derived from an EMBL/GenBank/DDBJ whole genome shotgun (WGS) entry which is preliminary data.</text>
</comment>
<evidence type="ECO:0000313" key="2">
    <source>
        <dbReference type="Proteomes" id="UP000019681"/>
    </source>
</evidence>
<evidence type="ECO:0008006" key="3">
    <source>
        <dbReference type="Google" id="ProtNLM"/>
    </source>
</evidence>
<accession>A0A017RW68</accession>
<dbReference type="InterPro" id="IPR050490">
    <property type="entry name" value="Bact_solute-bd_prot1"/>
</dbReference>
<dbReference type="OrthoDB" id="2666023at2"/>
<dbReference type="EMBL" id="AZQP01000027">
    <property type="protein sequence ID" value="EYE88160.1"/>
    <property type="molecule type" value="Genomic_DNA"/>
</dbReference>
<proteinExistence type="predicted"/>
<dbReference type="Pfam" id="PF01547">
    <property type="entry name" value="SBP_bac_1"/>
    <property type="match status" value="1"/>
</dbReference>
<dbReference type="RefSeq" id="WP_035380169.1">
    <property type="nucleotide sequence ID" value="NZ_AZQP01000027.1"/>
</dbReference>
<dbReference type="AlphaFoldDB" id="A0A017RW68"/>
<dbReference type="SUPFAM" id="SSF53850">
    <property type="entry name" value="Periplasmic binding protein-like II"/>
    <property type="match status" value="1"/>
</dbReference>
<dbReference type="Gene3D" id="3.40.190.10">
    <property type="entry name" value="Periplasmic binding protein-like II"/>
    <property type="match status" value="1"/>
</dbReference>
<protein>
    <recommendedName>
        <fullName evidence="3">ABC transporter substrate-binding protein</fullName>
    </recommendedName>
</protein>
<evidence type="ECO:0000313" key="1">
    <source>
        <dbReference type="EMBL" id="EYE88160.1"/>
    </source>
</evidence>
<dbReference type="PANTHER" id="PTHR43649">
    <property type="entry name" value="ARABINOSE-BINDING PROTEIN-RELATED"/>
    <property type="match status" value="1"/>
</dbReference>
<name>A0A017RW68_9CLOT</name>
<sequence>MKRLVSIFLVFFMTFSLNGCNKKEEKDKNKTTIKMATFYSEKDQGSIYKEIVKEYEKQNPDVKVELITDFSEETKINETLSQKGDIDIIGLKRTQLIEFSKSGYLHDLSKIVESGDLTNRLYKICLAYGKYNGKVYGIGDMPNTIELFYNVDMFKKYGFNEPSDFNELMNLCKKFNSKKINPITIGAMDGWTLTTLFGMITAQTSGITELTSIYDSDIKSFEKVKGINQAFDLYGKIVSQGISKDSIDINYKQSVDDFIKGKAAMLPAGSWTVNLIEKSKPAGFRYDVFEMPIKFIDNPVSMVSGTGGQILSIPSNSKNKDKAEKFLQFLFSEDAQKIITQKGYFAPLMSANVGENKLKSKIKTHLEICDDNSIMIMDNMDEKMTEHTTRVLQEILEGRVKSSEAWERILKATFKK</sequence>
<reference evidence="1 2" key="1">
    <citation type="journal article" date="2014" name="Genome Announc.">
        <title>Draft Genome Sequence of Fervidicella metallireducens Strain AeBT, an Iron-Reducing Thermoanaerobe from the Great Artesian Basin.</title>
        <authorList>
            <person name="Patel B.K."/>
        </authorList>
    </citation>
    <scope>NUCLEOTIDE SEQUENCE [LARGE SCALE GENOMIC DNA]</scope>
    <source>
        <strain evidence="1 2">AeB</strain>
    </source>
</reference>
<gene>
    <name evidence="1" type="ORF">Q428_09330</name>
</gene>
<dbReference type="Proteomes" id="UP000019681">
    <property type="component" value="Unassembled WGS sequence"/>
</dbReference>
<organism evidence="1 2">
    <name type="scientific">Fervidicella metallireducens AeB</name>
    <dbReference type="NCBI Taxonomy" id="1403537"/>
    <lineage>
        <taxon>Bacteria</taxon>
        <taxon>Bacillati</taxon>
        <taxon>Bacillota</taxon>
        <taxon>Clostridia</taxon>
        <taxon>Eubacteriales</taxon>
        <taxon>Clostridiaceae</taxon>
        <taxon>Fervidicella</taxon>
    </lineage>
</organism>
<dbReference type="STRING" id="1403537.Q428_09330"/>
<dbReference type="InterPro" id="IPR006059">
    <property type="entry name" value="SBP"/>
</dbReference>
<dbReference type="PANTHER" id="PTHR43649:SF12">
    <property type="entry name" value="DIACETYLCHITOBIOSE BINDING PROTEIN DASA"/>
    <property type="match status" value="1"/>
</dbReference>
<keyword evidence="2" id="KW-1185">Reference proteome</keyword>